<feature type="compositionally biased region" description="Polar residues" evidence="1">
    <location>
        <begin position="833"/>
        <end position="855"/>
    </location>
</feature>
<dbReference type="eggNOG" id="KOG1166">
    <property type="taxonomic scope" value="Eukaryota"/>
</dbReference>
<dbReference type="KEGG" id="mpp:MICPUCDRAFT_41253"/>
<feature type="compositionally biased region" description="Low complexity" evidence="1">
    <location>
        <begin position="619"/>
        <end position="628"/>
    </location>
</feature>
<dbReference type="InterPro" id="IPR015661">
    <property type="entry name" value="Bub1/Mad3"/>
</dbReference>
<feature type="domain" description="BUB1 N-terminal" evidence="2">
    <location>
        <begin position="47"/>
        <end position="208"/>
    </location>
</feature>
<dbReference type="GO" id="GO:0007094">
    <property type="term" value="P:mitotic spindle assembly checkpoint signaling"/>
    <property type="evidence" value="ECO:0007669"/>
    <property type="project" value="InterPro"/>
</dbReference>
<dbReference type="FunFam" id="1.25.40.430:FF:000003">
    <property type="entry name" value="Checkpoint serine/threonine-protein kinase BUB1"/>
    <property type="match status" value="1"/>
</dbReference>
<dbReference type="OMA" id="CKEPHDI"/>
<evidence type="ECO:0000259" key="2">
    <source>
        <dbReference type="PROSITE" id="PS51489"/>
    </source>
</evidence>
<evidence type="ECO:0000313" key="3">
    <source>
        <dbReference type="EMBL" id="EEH54568.1"/>
    </source>
</evidence>
<feature type="region of interest" description="Disordered" evidence="1">
    <location>
        <begin position="617"/>
        <end position="636"/>
    </location>
</feature>
<reference evidence="3 4" key="1">
    <citation type="journal article" date="2009" name="Science">
        <title>Green evolution and dynamic adaptations revealed by genomes of the marine picoeukaryotes Micromonas.</title>
        <authorList>
            <person name="Worden A.Z."/>
            <person name="Lee J.H."/>
            <person name="Mock T."/>
            <person name="Rouze P."/>
            <person name="Simmons M.P."/>
            <person name="Aerts A.L."/>
            <person name="Allen A.E."/>
            <person name="Cuvelier M.L."/>
            <person name="Derelle E."/>
            <person name="Everett M.V."/>
            <person name="Foulon E."/>
            <person name="Grimwood J."/>
            <person name="Gundlach H."/>
            <person name="Henrissat B."/>
            <person name="Napoli C."/>
            <person name="McDonald S.M."/>
            <person name="Parker M.S."/>
            <person name="Rombauts S."/>
            <person name="Salamov A."/>
            <person name="Von Dassow P."/>
            <person name="Badger J.H."/>
            <person name="Coutinho P.M."/>
            <person name="Demir E."/>
            <person name="Dubchak I."/>
            <person name="Gentemann C."/>
            <person name="Eikrem W."/>
            <person name="Gready J.E."/>
            <person name="John U."/>
            <person name="Lanier W."/>
            <person name="Lindquist E.A."/>
            <person name="Lucas S."/>
            <person name="Mayer K.F."/>
            <person name="Moreau H."/>
            <person name="Not F."/>
            <person name="Otillar R."/>
            <person name="Panaud O."/>
            <person name="Pangilinan J."/>
            <person name="Paulsen I."/>
            <person name="Piegu B."/>
            <person name="Poliakov A."/>
            <person name="Robbens S."/>
            <person name="Schmutz J."/>
            <person name="Toulza E."/>
            <person name="Wyss T."/>
            <person name="Zelensky A."/>
            <person name="Zhou K."/>
            <person name="Armbrust E.V."/>
            <person name="Bhattacharya D."/>
            <person name="Goodenough U.W."/>
            <person name="Van de Peer Y."/>
            <person name="Grigoriev I.V."/>
        </authorList>
    </citation>
    <scope>NUCLEOTIDE SEQUENCE [LARGE SCALE GENOMIC DNA]</scope>
    <source>
        <strain evidence="3 4">CCMP1545</strain>
    </source>
</reference>
<dbReference type="OrthoDB" id="248495at2759"/>
<name>C1MZ92_MICPC</name>
<dbReference type="EMBL" id="GG663743">
    <property type="protein sequence ID" value="EEH54568.1"/>
    <property type="molecule type" value="Genomic_DNA"/>
</dbReference>
<dbReference type="SMART" id="SM00777">
    <property type="entry name" value="Mad3_BUB1_I"/>
    <property type="match status" value="1"/>
</dbReference>
<dbReference type="Pfam" id="PF08311">
    <property type="entry name" value="Mad3_BUB1_I"/>
    <property type="match status" value="1"/>
</dbReference>
<feature type="compositionally biased region" description="Pro residues" evidence="1">
    <location>
        <begin position="730"/>
        <end position="741"/>
    </location>
</feature>
<protein>
    <submittedName>
        <fullName evidence="3">Predicted protein</fullName>
    </submittedName>
</protein>
<feature type="compositionally biased region" description="Polar residues" evidence="1">
    <location>
        <begin position="294"/>
        <end position="305"/>
    </location>
</feature>
<dbReference type="STRING" id="564608.C1MZ92"/>
<dbReference type="PANTHER" id="PTHR14030:SF4">
    <property type="entry name" value="BUB1 KINASE, ISOFORM A-RELATED"/>
    <property type="match status" value="1"/>
</dbReference>
<dbReference type="Gene3D" id="1.25.40.430">
    <property type="match status" value="1"/>
</dbReference>
<dbReference type="PROSITE" id="PS51489">
    <property type="entry name" value="BUB1_N"/>
    <property type="match status" value="1"/>
</dbReference>
<feature type="region of interest" description="Disordered" evidence="1">
    <location>
        <begin position="711"/>
        <end position="799"/>
    </location>
</feature>
<feature type="region of interest" description="Disordered" evidence="1">
    <location>
        <begin position="432"/>
        <end position="461"/>
    </location>
</feature>
<proteinExistence type="predicted"/>
<keyword evidence="4" id="KW-1185">Reference proteome</keyword>
<feature type="region of interest" description="Disordered" evidence="1">
    <location>
        <begin position="289"/>
        <end position="321"/>
    </location>
</feature>
<feature type="compositionally biased region" description="Gly residues" evidence="1">
    <location>
        <begin position="212"/>
        <end position="222"/>
    </location>
</feature>
<dbReference type="GO" id="GO:0004672">
    <property type="term" value="F:protein kinase activity"/>
    <property type="evidence" value="ECO:0007669"/>
    <property type="project" value="TreeGrafter"/>
</dbReference>
<feature type="region of interest" description="Disordered" evidence="1">
    <location>
        <begin position="493"/>
        <end position="539"/>
    </location>
</feature>
<feature type="region of interest" description="Disordered" evidence="1">
    <location>
        <begin position="192"/>
        <end position="228"/>
    </location>
</feature>
<gene>
    <name evidence="3" type="ORF">MICPUCDRAFT_41253</name>
</gene>
<dbReference type="GeneID" id="9686613"/>
<sequence>MADPTWYTTKENFQPLRRGRDPRMMEEAANMKQSERAAKIQDERSEFWNAIAKYEGDDPLSVWVRFIKWTEQTFTAGGRETEVLPLLERCTRELQEIPRYKDDVRYLRVWVKYADCCKEPHDIFKFLQANDIGQKHTLFYEAYAAFLEIRGAFKQANEVYDRGVLMRAEPRDRLKQKLAQFGDRMKKRELRHLDESVDGERETPVGSSRRFGAGGTGRGVGSSSGAKRNRGFRGIAAAASSSSAETTNDNNAGDGGLEIYCDDENGAPPPVNAANAPAAWRNLGTIKETKKENSQSTTTWAGQTLKQKRARPGQSGAPPPAETLEIYEDEDLAEAEAEAAANAVATAKANVKAAAKNRNANALRRRLDIADGGGDTLAENPMLYHGRGAAVAGEAAALRRPVTSYGRYVPADVNRDDACYEERRAVRWVAKNGPVPSPRDATAAAAAAETDDMDVETKSNERKVTRPMHIGGAFATTTATTAPVLPPLMEEEEAMNSPDGQSAPPVVPPPRFEMGSSEAPPSTGASQAPPRMLHPTDEATGVPAMAAPPVTDPALTRPDQPPVPAGLRWTATEGGTYGVQDPTMTICTKEAWGDIMSMFSGGLAAETEAEAKRAKKAAEAPAPVAKAPSPAPVVRAPPPAVADEDAFAIYEDTCLIPANAAAAVAEKAATENASAFEGLDIREDTVVIPQNAFAPAATPAAAASTRIPLAPTPASTRIPLAPTPASVRPPLAPRAAMPPPESVAKTPSARAAAPCDENATPTQKITLEPHPLNVTAGEDSPTVDVPSGPRAPANTPDQAGLSFDVYQDTVLVDPAAVNAAVNAAGVDSRASVAPSQATTSATDSGEPSEGNTENTAPAGAPLVDLFKPRHIADAAAATAALQPLSKQRAAALDMLTTIPSDENARRAAEETLRTAQPPPELAGEDAFEVYADGDETAQIPMNRLVTTLHDTPDFR</sequence>
<dbReference type="PANTHER" id="PTHR14030">
    <property type="entry name" value="MITOTIC CHECKPOINT SERINE/THREONINE-PROTEIN KINASE BUB1"/>
    <property type="match status" value="1"/>
</dbReference>
<dbReference type="GO" id="GO:0032991">
    <property type="term" value="C:protein-containing complex"/>
    <property type="evidence" value="ECO:0007669"/>
    <property type="project" value="UniProtKB-ARBA"/>
</dbReference>
<dbReference type="RefSeq" id="XP_003060918.1">
    <property type="nucleotide sequence ID" value="XM_003060872.1"/>
</dbReference>
<evidence type="ECO:0000313" key="4">
    <source>
        <dbReference type="Proteomes" id="UP000001876"/>
    </source>
</evidence>
<dbReference type="Proteomes" id="UP000001876">
    <property type="component" value="Unassembled WGS sequence"/>
</dbReference>
<dbReference type="AlphaFoldDB" id="C1MZ92"/>
<dbReference type="InterPro" id="IPR013212">
    <property type="entry name" value="Mad3/Bub1_I"/>
</dbReference>
<feature type="region of interest" description="Disordered" evidence="1">
    <location>
        <begin position="825"/>
        <end position="860"/>
    </location>
</feature>
<dbReference type="GO" id="GO:0051754">
    <property type="term" value="P:meiotic sister chromatid cohesion, centromeric"/>
    <property type="evidence" value="ECO:0007669"/>
    <property type="project" value="TreeGrafter"/>
</dbReference>
<accession>C1MZ92</accession>
<feature type="compositionally biased region" description="Basic and acidic residues" evidence="1">
    <location>
        <begin position="192"/>
        <end position="203"/>
    </location>
</feature>
<organism evidence="4">
    <name type="scientific">Micromonas pusilla (strain CCMP1545)</name>
    <name type="common">Picoplanktonic green alga</name>
    <dbReference type="NCBI Taxonomy" id="564608"/>
    <lineage>
        <taxon>Eukaryota</taxon>
        <taxon>Viridiplantae</taxon>
        <taxon>Chlorophyta</taxon>
        <taxon>Mamiellophyceae</taxon>
        <taxon>Mamiellales</taxon>
        <taxon>Mamiellaceae</taxon>
        <taxon>Micromonas</taxon>
    </lineage>
</organism>
<evidence type="ECO:0000256" key="1">
    <source>
        <dbReference type="SAM" id="MobiDB-lite"/>
    </source>
</evidence>